<reference evidence="3" key="1">
    <citation type="submission" date="2014-09" db="EMBL/GenBank/DDBJ databases">
        <title>Vibrio variabilis JCM 19239. (C206) whole genome shotgun sequence.</title>
        <authorList>
            <person name="Sawabe T."/>
            <person name="Meirelles P."/>
            <person name="Nakanishi M."/>
            <person name="Sayaka M."/>
            <person name="Hattori M."/>
            <person name="Ohkuma M."/>
        </authorList>
    </citation>
    <scope>NUCLEOTIDE SEQUENCE [LARGE SCALE GENOMIC DNA]</scope>
    <source>
        <strain evidence="3">JCM 19239</strain>
    </source>
</reference>
<dbReference type="SUPFAM" id="SSF160935">
    <property type="entry name" value="VPA0735-like"/>
    <property type="match status" value="1"/>
</dbReference>
<dbReference type="Proteomes" id="UP000029223">
    <property type="component" value="Unassembled WGS sequence"/>
</dbReference>
<keyword evidence="3" id="KW-1185">Reference proteome</keyword>
<reference evidence="3" key="2">
    <citation type="submission" date="2014-09" db="EMBL/GenBank/DDBJ databases">
        <authorList>
            <consortium name="NBRP consortium"/>
            <person name="Sawabe T."/>
            <person name="Meirelles P."/>
            <person name="Nakanishi M."/>
            <person name="Sayaka M."/>
            <person name="Hattori M."/>
            <person name="Ohkuma M."/>
        </authorList>
    </citation>
    <scope>NUCLEOTIDE SEQUENCE [LARGE SCALE GENOMIC DNA]</scope>
    <source>
        <strain evidence="3">JCM 19239</strain>
    </source>
</reference>
<gene>
    <name evidence="2" type="ORF">JCM19239_1369</name>
</gene>
<dbReference type="Gene3D" id="2.60.120.1600">
    <property type="match status" value="1"/>
</dbReference>
<sequence length="91" mass="10632">MPYEPGVDLFWSITRYSGLTYNTIPGAEHQVYNAYNTVPDENDNITITFSSENPNDGTYWMPVNKDEPYYFVERYYGPRMAELETILQRCG</sequence>
<evidence type="ECO:0000259" key="1">
    <source>
        <dbReference type="Pfam" id="PF06742"/>
    </source>
</evidence>
<protein>
    <submittedName>
        <fullName evidence="2">Exported protein</fullName>
    </submittedName>
</protein>
<dbReference type="EMBL" id="BBMS01000160">
    <property type="protein sequence ID" value="GAL31407.1"/>
    <property type="molecule type" value="Genomic_DNA"/>
</dbReference>
<feature type="domain" description="DUF1214" evidence="1">
    <location>
        <begin position="5"/>
        <end position="79"/>
    </location>
</feature>
<evidence type="ECO:0000313" key="3">
    <source>
        <dbReference type="Proteomes" id="UP000029223"/>
    </source>
</evidence>
<dbReference type="Pfam" id="PF06742">
    <property type="entry name" value="DUF1214"/>
    <property type="match status" value="1"/>
</dbReference>
<accession>A0ABQ0JRL6</accession>
<dbReference type="InterPro" id="IPR010621">
    <property type="entry name" value="DUF1214"/>
</dbReference>
<organism evidence="2 3">
    <name type="scientific">Vibrio variabilis</name>
    <dbReference type="NCBI Taxonomy" id="990271"/>
    <lineage>
        <taxon>Bacteria</taxon>
        <taxon>Pseudomonadati</taxon>
        <taxon>Pseudomonadota</taxon>
        <taxon>Gammaproteobacteria</taxon>
        <taxon>Vibrionales</taxon>
        <taxon>Vibrionaceae</taxon>
        <taxon>Vibrio</taxon>
    </lineage>
</organism>
<comment type="caution">
    <text evidence="2">The sequence shown here is derived from an EMBL/GenBank/DDBJ whole genome shotgun (WGS) entry which is preliminary data.</text>
</comment>
<evidence type="ECO:0000313" key="2">
    <source>
        <dbReference type="EMBL" id="GAL31407.1"/>
    </source>
</evidence>
<name>A0ABQ0JRL6_9VIBR</name>
<proteinExistence type="predicted"/>